<dbReference type="EMBL" id="JAMPKM010000005">
    <property type="protein sequence ID" value="MEP0817467.1"/>
    <property type="molecule type" value="Genomic_DNA"/>
</dbReference>
<sequence length="179" mass="19896">METTRTFAILAPVPEIHLLSGLEAIAAQLNLDEVTNEGLPKVAFGSMAFEVIRKADELRKERAVEVLIYASEAQGDQPLNPEVWWRARYIGHVPSRNGRYPGKSMFRPQSTAGARPTWAIYWEVQELEKLKAPIAIASLQGLGQKAPLKGRFVPEDPVLIEYPFAAFVAISRQAAADRK</sequence>
<evidence type="ECO:0000313" key="2">
    <source>
        <dbReference type="Proteomes" id="UP001464891"/>
    </source>
</evidence>
<comment type="caution">
    <text evidence="1">The sequence shown here is derived from an EMBL/GenBank/DDBJ whole genome shotgun (WGS) entry which is preliminary data.</text>
</comment>
<proteinExistence type="predicted"/>
<accession>A0ABV0J6R2</accession>
<protein>
    <submittedName>
        <fullName evidence="1">Uncharacterized protein</fullName>
    </submittedName>
</protein>
<dbReference type="Proteomes" id="UP001464891">
    <property type="component" value="Unassembled WGS sequence"/>
</dbReference>
<dbReference type="RefSeq" id="WP_190435469.1">
    <property type="nucleotide sequence ID" value="NZ_JAMPKM010000005.1"/>
</dbReference>
<organism evidence="1 2">
    <name type="scientific">Trichocoleus desertorum GB2-A4</name>
    <dbReference type="NCBI Taxonomy" id="2933944"/>
    <lineage>
        <taxon>Bacteria</taxon>
        <taxon>Bacillati</taxon>
        <taxon>Cyanobacteriota</taxon>
        <taxon>Cyanophyceae</taxon>
        <taxon>Leptolyngbyales</taxon>
        <taxon>Trichocoleusaceae</taxon>
        <taxon>Trichocoleus</taxon>
    </lineage>
</organism>
<evidence type="ECO:0000313" key="1">
    <source>
        <dbReference type="EMBL" id="MEP0817467.1"/>
    </source>
</evidence>
<gene>
    <name evidence="1" type="ORF">NC998_10205</name>
</gene>
<keyword evidence="2" id="KW-1185">Reference proteome</keyword>
<name>A0ABV0J6R2_9CYAN</name>
<reference evidence="1 2" key="1">
    <citation type="submission" date="2022-04" db="EMBL/GenBank/DDBJ databases">
        <title>Positive selection, recombination, and allopatry shape intraspecific diversity of widespread and dominant cyanobacteria.</title>
        <authorList>
            <person name="Wei J."/>
            <person name="Shu W."/>
            <person name="Hu C."/>
        </authorList>
    </citation>
    <scope>NUCLEOTIDE SEQUENCE [LARGE SCALE GENOMIC DNA]</scope>
    <source>
        <strain evidence="1 2">GB2-A4</strain>
    </source>
</reference>